<name>A0AAE0FBG9_9CHLO</name>
<accession>A0AAE0FBG9</accession>
<feature type="region of interest" description="Disordered" evidence="1">
    <location>
        <begin position="250"/>
        <end position="332"/>
    </location>
</feature>
<feature type="region of interest" description="Disordered" evidence="1">
    <location>
        <begin position="65"/>
        <end position="234"/>
    </location>
</feature>
<protein>
    <submittedName>
        <fullName evidence="2">Uncharacterized protein</fullName>
    </submittedName>
</protein>
<evidence type="ECO:0000256" key="1">
    <source>
        <dbReference type="SAM" id="MobiDB-lite"/>
    </source>
</evidence>
<keyword evidence="3" id="KW-1185">Reference proteome</keyword>
<sequence length="374" mass="40826">MGSNGEEPRWRETGGKQLEEKFTYYSDGPAGDCPLRATPPRCCAIPWIRLRGGGGEGSKFEYIADGSPDEKGATRARKSHYLNSHKPAISKESLQELRNAPRLTKEDLPLGPSSRMSMKAGGKYDKKLEPLSINQGPYEDPKVGGEGRSGGGFGRATVAHNLRPLNSLRSPRNLPGSRRPTLGDDQEAEGNWKSLGLRDSLFNPTRVQTLPPLNASEKDPKGHNPDHPEWNSSTHANIWDTAIGPHHVGARQSKLQLQDSDENGKPVWKVGGTLETPQGSDETPGRGKGEKKKKKQSHIEHGSAKGKGPWRQGRPRARSFGSYLDDEGGSRTTLDEDLASALANDAANLEIHGRHNNRVNLQHAHDQSLASHVD</sequence>
<dbReference type="AlphaFoldDB" id="A0AAE0FBG9"/>
<dbReference type="EMBL" id="LGRX02021485">
    <property type="protein sequence ID" value="KAK3256617.1"/>
    <property type="molecule type" value="Genomic_DNA"/>
</dbReference>
<gene>
    <name evidence="2" type="ORF">CYMTET_34253</name>
</gene>
<evidence type="ECO:0000313" key="2">
    <source>
        <dbReference type="EMBL" id="KAK3256617.1"/>
    </source>
</evidence>
<reference evidence="2 3" key="1">
    <citation type="journal article" date="2015" name="Genome Biol. Evol.">
        <title>Comparative Genomics of a Bacterivorous Green Alga Reveals Evolutionary Causalities and Consequences of Phago-Mixotrophic Mode of Nutrition.</title>
        <authorList>
            <person name="Burns J.A."/>
            <person name="Paasch A."/>
            <person name="Narechania A."/>
            <person name="Kim E."/>
        </authorList>
    </citation>
    <scope>NUCLEOTIDE SEQUENCE [LARGE SCALE GENOMIC DNA]</scope>
    <source>
        <strain evidence="2 3">PLY_AMNH</strain>
    </source>
</reference>
<proteinExistence type="predicted"/>
<feature type="non-terminal residue" evidence="2">
    <location>
        <position position="374"/>
    </location>
</feature>
<comment type="caution">
    <text evidence="2">The sequence shown here is derived from an EMBL/GenBank/DDBJ whole genome shotgun (WGS) entry which is preliminary data.</text>
</comment>
<dbReference type="Proteomes" id="UP001190700">
    <property type="component" value="Unassembled WGS sequence"/>
</dbReference>
<evidence type="ECO:0000313" key="3">
    <source>
        <dbReference type="Proteomes" id="UP001190700"/>
    </source>
</evidence>
<organism evidence="2 3">
    <name type="scientific">Cymbomonas tetramitiformis</name>
    <dbReference type="NCBI Taxonomy" id="36881"/>
    <lineage>
        <taxon>Eukaryota</taxon>
        <taxon>Viridiplantae</taxon>
        <taxon>Chlorophyta</taxon>
        <taxon>Pyramimonadophyceae</taxon>
        <taxon>Pyramimonadales</taxon>
        <taxon>Pyramimonadaceae</taxon>
        <taxon>Cymbomonas</taxon>
    </lineage>
</organism>
<feature type="compositionally biased region" description="Basic and acidic residues" evidence="1">
    <location>
        <begin position="216"/>
        <end position="229"/>
    </location>
</feature>